<evidence type="ECO:0000313" key="3">
    <source>
        <dbReference type="Proteomes" id="UP000245207"/>
    </source>
</evidence>
<dbReference type="EMBL" id="PKPP01003012">
    <property type="protein sequence ID" value="PWA71850.1"/>
    <property type="molecule type" value="Genomic_DNA"/>
</dbReference>
<dbReference type="Proteomes" id="UP000245207">
    <property type="component" value="Unassembled WGS sequence"/>
</dbReference>
<keyword evidence="3" id="KW-1185">Reference proteome</keyword>
<evidence type="ECO:0000256" key="1">
    <source>
        <dbReference type="SAM" id="MobiDB-lite"/>
    </source>
</evidence>
<dbReference type="AlphaFoldDB" id="A0A2U1NEG8"/>
<feature type="region of interest" description="Disordered" evidence="1">
    <location>
        <begin position="1"/>
        <end position="99"/>
    </location>
</feature>
<dbReference type="OrthoDB" id="1934890at2759"/>
<protein>
    <submittedName>
        <fullName evidence="2">Uncharacterized protein</fullName>
    </submittedName>
</protein>
<reference evidence="2 3" key="1">
    <citation type="journal article" date="2018" name="Mol. Plant">
        <title>The genome of Artemisia annua provides insight into the evolution of Asteraceae family and artemisinin biosynthesis.</title>
        <authorList>
            <person name="Shen Q."/>
            <person name="Zhang L."/>
            <person name="Liao Z."/>
            <person name="Wang S."/>
            <person name="Yan T."/>
            <person name="Shi P."/>
            <person name="Liu M."/>
            <person name="Fu X."/>
            <person name="Pan Q."/>
            <person name="Wang Y."/>
            <person name="Lv Z."/>
            <person name="Lu X."/>
            <person name="Zhang F."/>
            <person name="Jiang W."/>
            <person name="Ma Y."/>
            <person name="Chen M."/>
            <person name="Hao X."/>
            <person name="Li L."/>
            <person name="Tang Y."/>
            <person name="Lv G."/>
            <person name="Zhou Y."/>
            <person name="Sun X."/>
            <person name="Brodelius P.E."/>
            <person name="Rose J.K.C."/>
            <person name="Tang K."/>
        </authorList>
    </citation>
    <scope>NUCLEOTIDE SEQUENCE [LARGE SCALE GENOMIC DNA]</scope>
    <source>
        <strain evidence="3">cv. Huhao1</strain>
        <tissue evidence="2">Leaf</tissue>
    </source>
</reference>
<evidence type="ECO:0000313" key="2">
    <source>
        <dbReference type="EMBL" id="PWA71850.1"/>
    </source>
</evidence>
<comment type="caution">
    <text evidence="2">The sequence shown here is derived from an EMBL/GenBank/DDBJ whole genome shotgun (WGS) entry which is preliminary data.</text>
</comment>
<dbReference type="PANTHER" id="PTHR33448">
    <property type="entry name" value="CHLOROPLAST PROTEIN HCF243-RELATED"/>
    <property type="match status" value="1"/>
</dbReference>
<accession>A0A2U1NEG8</accession>
<name>A0A2U1NEG8_ARTAN</name>
<gene>
    <name evidence="2" type="ORF">CTI12_AA263740</name>
</gene>
<organism evidence="2 3">
    <name type="scientific">Artemisia annua</name>
    <name type="common">Sweet wormwood</name>
    <dbReference type="NCBI Taxonomy" id="35608"/>
    <lineage>
        <taxon>Eukaryota</taxon>
        <taxon>Viridiplantae</taxon>
        <taxon>Streptophyta</taxon>
        <taxon>Embryophyta</taxon>
        <taxon>Tracheophyta</taxon>
        <taxon>Spermatophyta</taxon>
        <taxon>Magnoliopsida</taxon>
        <taxon>eudicotyledons</taxon>
        <taxon>Gunneridae</taxon>
        <taxon>Pentapetalae</taxon>
        <taxon>asterids</taxon>
        <taxon>campanulids</taxon>
        <taxon>Asterales</taxon>
        <taxon>Asteraceae</taxon>
        <taxon>Asteroideae</taxon>
        <taxon>Anthemideae</taxon>
        <taxon>Artemisiinae</taxon>
        <taxon>Artemisia</taxon>
    </lineage>
</organism>
<proteinExistence type="predicted"/>
<sequence length="400" mass="44794">MKITSRSILSPGRAGSARPQPPTTLTPSLSRRLKTSRSIKGGASPAMFPTNGRKRGSGFDNPEPSSPKVTCIGQVRVKSKKKHAKNNMTSSLSRKRKLDHSLSRTHSQHLECLHSQRSNNQRWVHLPLTICEALRTFGSEVSCLFPCRSSCSNTDSNTMIDKEENVEYIVNMDEGRDVQEFEAGESNIEKVKPLEGENDDMVTENETNERIVMKSEKVEKDVVVRENDERDKSTKELPECLLLMMYEPKLSMEVSKETWVCSSDFIRRHSSRKKPPQPQLPPAELINGQDESMVKCSSPNVTAQECGNNVIGIGAVQDQPVLHQPGRSSCSFPTRPLMATVLEEKLVNTMGYEPLVLTRCNSEPMRIAEAKQKQDACYWKNKLEPPRRASFSISMAGLGF</sequence>
<dbReference type="PANTHER" id="PTHR33448:SF17">
    <property type="entry name" value="DUF3741 DOMAIN-CONTAINING PROTEIN"/>
    <property type="match status" value="1"/>
</dbReference>
<dbReference type="STRING" id="35608.A0A2U1NEG8"/>